<reference evidence="2" key="3">
    <citation type="submission" date="2020-02" db="EMBL/GenBank/DDBJ databases">
        <authorList>
            <person name="Sarangi A.N."/>
            <person name="Ghosh S."/>
            <person name="Mukherjee M."/>
            <person name="Tripathy S."/>
        </authorList>
    </citation>
    <scope>NUCLEOTIDE SEQUENCE</scope>
    <source>
        <strain evidence="2">BDU141951</strain>
    </source>
</reference>
<organism evidence="2">
    <name type="scientific">Lyngbya confervoides BDU141951</name>
    <dbReference type="NCBI Taxonomy" id="1574623"/>
    <lineage>
        <taxon>Bacteria</taxon>
        <taxon>Bacillati</taxon>
        <taxon>Cyanobacteriota</taxon>
        <taxon>Cyanophyceae</taxon>
        <taxon>Oscillatoriophycideae</taxon>
        <taxon>Oscillatoriales</taxon>
        <taxon>Microcoleaceae</taxon>
        <taxon>Lyngbya</taxon>
    </lineage>
</organism>
<protein>
    <submittedName>
        <fullName evidence="2">DUF3616 domain-containing protein</fullName>
    </submittedName>
</protein>
<evidence type="ECO:0000259" key="1">
    <source>
        <dbReference type="Pfam" id="PF12275"/>
    </source>
</evidence>
<accession>A0A0C1YAG2</accession>
<dbReference type="Pfam" id="PF12275">
    <property type="entry name" value="DUF3616"/>
    <property type="match status" value="1"/>
</dbReference>
<feature type="domain" description="DUF3616" evidence="1">
    <location>
        <begin position="24"/>
        <end position="353"/>
    </location>
</feature>
<dbReference type="AlphaFoldDB" id="A0A0C1YAG2"/>
<dbReference type="InterPro" id="IPR022060">
    <property type="entry name" value="DUF3616"/>
</dbReference>
<proteinExistence type="predicted"/>
<sequence length="360" mass="40121">MPNAFLLSRALLKFQSKSDDLLEELSAVARTPDGHLWLGSDEFITLERLTPMGDGVFGDHQTVHLKDFIELFDHDSEIDIEGLDYADGYLWVVGSHSLKRDKPEGDKPQKDIERLADIDRDPNRSLLARLPVLNGEIVPTYARDDGDEARTLTAASLRKVEGHNVLMEALADDEHLGPVLSINLPSKDNGLDIEGIAVSGDRIFLGLRGPVLRGWAIILEIEVEETDPGTLTLKELDDGKPYRKHFLDLNGQGIRELCLHDGDLLVLAGPTMDLEGAMQMFRFEDALDHSNDTIWSQESGKLHVLFDLPFTIGSDHAEGLTLMPCLNYENGLMVVYDSPARDRRASKKSVFADIFRLPDD</sequence>
<dbReference type="EMBL" id="JTHE02000003">
    <property type="protein sequence ID" value="NEV69679.1"/>
    <property type="molecule type" value="Genomic_DNA"/>
</dbReference>
<reference evidence="2" key="2">
    <citation type="journal article" date="2015" name="Genome Announc.">
        <title>Draft Genome Sequence of Filamentous Marine Cyanobacterium Lyngbya confervoides Strain BDU141951.</title>
        <authorList>
            <person name="Chandrababunaidu M.M."/>
            <person name="Sen D."/>
            <person name="Tripathy S."/>
        </authorList>
    </citation>
    <scope>NUCLEOTIDE SEQUENCE</scope>
    <source>
        <strain evidence="2">BDU141951</strain>
    </source>
</reference>
<name>A0A0C1YAG2_9CYAN</name>
<comment type="caution">
    <text evidence="2">The sequence shown here is derived from an EMBL/GenBank/DDBJ whole genome shotgun (WGS) entry which is preliminary data.</text>
</comment>
<gene>
    <name evidence="2" type="ORF">QQ91_021515</name>
</gene>
<evidence type="ECO:0000313" key="2">
    <source>
        <dbReference type="EMBL" id="NEV69679.1"/>
    </source>
</evidence>
<reference evidence="2" key="1">
    <citation type="submission" date="2014-11" db="EMBL/GenBank/DDBJ databases">
        <authorList>
            <person name="Malar M.C."/>
            <person name="Sen D."/>
            <person name="Tripathy S."/>
        </authorList>
    </citation>
    <scope>NUCLEOTIDE SEQUENCE</scope>
    <source>
        <strain evidence="2">BDU141951</strain>
    </source>
</reference>